<protein>
    <submittedName>
        <fullName evidence="3">Uncharacterized protein</fullName>
    </submittedName>
</protein>
<keyword evidence="1" id="KW-0472">Membrane</keyword>
<dbReference type="Proteomes" id="UP000250043">
    <property type="component" value="Unassembled WGS sequence"/>
</dbReference>
<gene>
    <name evidence="3" type="ORF">OBBRIDRAFT_741297</name>
</gene>
<feature type="transmembrane region" description="Helical" evidence="1">
    <location>
        <begin position="50"/>
        <end position="69"/>
    </location>
</feature>
<organism evidence="3 4">
    <name type="scientific">Obba rivulosa</name>
    <dbReference type="NCBI Taxonomy" id="1052685"/>
    <lineage>
        <taxon>Eukaryota</taxon>
        <taxon>Fungi</taxon>
        <taxon>Dikarya</taxon>
        <taxon>Basidiomycota</taxon>
        <taxon>Agaricomycotina</taxon>
        <taxon>Agaricomycetes</taxon>
        <taxon>Polyporales</taxon>
        <taxon>Gelatoporiaceae</taxon>
        <taxon>Obba</taxon>
    </lineage>
</organism>
<accession>A0A8E2DEA1</accession>
<evidence type="ECO:0000313" key="4">
    <source>
        <dbReference type="Proteomes" id="UP000250043"/>
    </source>
</evidence>
<feature type="chain" id="PRO_5034299851" evidence="2">
    <location>
        <begin position="18"/>
        <end position="219"/>
    </location>
</feature>
<evidence type="ECO:0000256" key="1">
    <source>
        <dbReference type="SAM" id="Phobius"/>
    </source>
</evidence>
<keyword evidence="1" id="KW-0812">Transmembrane</keyword>
<feature type="transmembrane region" description="Helical" evidence="1">
    <location>
        <begin position="81"/>
        <end position="101"/>
    </location>
</feature>
<sequence length="219" mass="24236">MMGYHFLVFSLSTVALALQLRWNIIAFIDNYDYPGGPLLFLKHNIRNPMNLGVTALYLCINWLSDSILLFRFYRVFSSHRFAGVVSVAIVLVQIALGSYWMPDLAALSMNLWIDAPTAPAIAYLTISLSLNVTITFLISVRLLLFDRDMRGIATDPRRPYRAIVKRIAKIVAPYTAVAVFGVVACGVSSPMQNALLPLLGQLQVSSPFGTAHQLTISPC</sequence>
<dbReference type="EMBL" id="KV722654">
    <property type="protein sequence ID" value="OCH84610.1"/>
    <property type="molecule type" value="Genomic_DNA"/>
</dbReference>
<keyword evidence="1" id="KW-1133">Transmembrane helix</keyword>
<evidence type="ECO:0000256" key="2">
    <source>
        <dbReference type="SAM" id="SignalP"/>
    </source>
</evidence>
<proteinExistence type="predicted"/>
<evidence type="ECO:0000313" key="3">
    <source>
        <dbReference type="EMBL" id="OCH84610.1"/>
    </source>
</evidence>
<dbReference type="AlphaFoldDB" id="A0A8E2DEA1"/>
<dbReference type="OrthoDB" id="2641762at2759"/>
<feature type="transmembrane region" description="Helical" evidence="1">
    <location>
        <begin position="121"/>
        <end position="145"/>
    </location>
</feature>
<name>A0A8E2DEA1_9APHY</name>
<keyword evidence="2" id="KW-0732">Signal</keyword>
<feature type="transmembrane region" description="Helical" evidence="1">
    <location>
        <begin position="166"/>
        <end position="189"/>
    </location>
</feature>
<feature type="signal peptide" evidence="2">
    <location>
        <begin position="1"/>
        <end position="17"/>
    </location>
</feature>
<reference evidence="3 4" key="1">
    <citation type="submission" date="2016-07" db="EMBL/GenBank/DDBJ databases">
        <title>Draft genome of the white-rot fungus Obba rivulosa 3A-2.</title>
        <authorList>
            <consortium name="DOE Joint Genome Institute"/>
            <person name="Miettinen O."/>
            <person name="Riley R."/>
            <person name="Acob R."/>
            <person name="Barry K."/>
            <person name="Cullen D."/>
            <person name="De Vries R."/>
            <person name="Hainaut M."/>
            <person name="Hatakka A."/>
            <person name="Henrissat B."/>
            <person name="Hilden K."/>
            <person name="Kuo R."/>
            <person name="Labutti K."/>
            <person name="Lipzen A."/>
            <person name="Makela M.R."/>
            <person name="Sandor L."/>
            <person name="Spatafora J.W."/>
            <person name="Grigoriev I.V."/>
            <person name="Hibbett D.S."/>
        </authorList>
    </citation>
    <scope>NUCLEOTIDE SEQUENCE [LARGE SCALE GENOMIC DNA]</scope>
    <source>
        <strain evidence="3 4">3A-2</strain>
    </source>
</reference>
<keyword evidence="4" id="KW-1185">Reference proteome</keyword>